<evidence type="ECO:0000313" key="3">
    <source>
        <dbReference type="Proteomes" id="UP001241092"/>
    </source>
</evidence>
<dbReference type="SUPFAM" id="SSF51735">
    <property type="entry name" value="NAD(P)-binding Rossmann-fold domains"/>
    <property type="match status" value="1"/>
</dbReference>
<gene>
    <name evidence="2" type="ORF">hbim_00527</name>
</gene>
<dbReference type="GO" id="GO:0016491">
    <property type="term" value="F:oxidoreductase activity"/>
    <property type="evidence" value="ECO:0007669"/>
    <property type="project" value="UniProtKB-KW"/>
</dbReference>
<dbReference type="PIRSF" id="PIRSF001439">
    <property type="entry name" value="CryM"/>
    <property type="match status" value="1"/>
</dbReference>
<proteinExistence type="inferred from homology"/>
<reference evidence="2" key="1">
    <citation type="submission" date="2023-03" db="EMBL/GenBank/DDBJ databases">
        <title>Draft genome sequence of a Mycolicibacterium mageritense strain H4_3_1 isolated from a hybrid biological-inorganic system reactor.</title>
        <authorList>
            <person name="Feng X."/>
            <person name="Kazama D."/>
            <person name="Sato K."/>
            <person name="Kobayashi H."/>
        </authorList>
    </citation>
    <scope>NUCLEOTIDE SEQUENCE</scope>
    <source>
        <strain evidence="2">H4_3_1</strain>
    </source>
</reference>
<dbReference type="InterPro" id="IPR023401">
    <property type="entry name" value="ODC_N"/>
</dbReference>
<dbReference type="AlphaFoldDB" id="A0AAI8TKX7"/>
<dbReference type="FunFam" id="3.40.50.720:FF:000311">
    <property type="entry name" value="Ornithine cyclodeaminase"/>
    <property type="match status" value="1"/>
</dbReference>
<dbReference type="EC" id="1.5.1.49" evidence="2"/>
<dbReference type="InterPro" id="IPR003462">
    <property type="entry name" value="ODC_Mu_crystall"/>
</dbReference>
<accession>A0AAI8TKX7</accession>
<sequence length="325" mass="33476">MTLVLTHSEITGLIDRGEVRKAVEKAHAELAAGRFQNPAPRALTLPDGGTAIPMIATGDGAVTVKLLCDLPTNRARGLPTQRSTIVMTSAITGECLAILDGRAVTAVRTAAASAVATDHLARGSASVLGLVGAGNLAVEHARAIAQVRDISRIVVWSRRSATVDAFRLAVEDLSIPVESVPDAAAVVEAADIVCTLTPAREPVVLGSWLRAGQHVNAVGAPPRPDHREVDSHGMARARIVVDSFPTVMAKSGGVLLAIAEGAITEDDARTELGQVILGSADGRTGDDDVTLFESVGIGLQDLATAALVLARATEHGVGTVIDFGA</sequence>
<dbReference type="EMBL" id="AP027452">
    <property type="protein sequence ID" value="BDY26613.1"/>
    <property type="molecule type" value="Genomic_DNA"/>
</dbReference>
<dbReference type="Gene3D" id="3.30.1780.10">
    <property type="entry name" value="ornithine cyclodeaminase, domain 1"/>
    <property type="match status" value="1"/>
</dbReference>
<dbReference type="Pfam" id="PF02423">
    <property type="entry name" value="OCD_Mu_crystall"/>
    <property type="match status" value="1"/>
</dbReference>
<dbReference type="InterPro" id="IPR036291">
    <property type="entry name" value="NAD(P)-bd_dom_sf"/>
</dbReference>
<comment type="similarity">
    <text evidence="1">Belongs to the ornithine cyclodeaminase/mu-crystallin family.</text>
</comment>
<protein>
    <submittedName>
        <fullName evidence="2">Delta(1)-pyrroline-2-carboxylate reductase</fullName>
        <ecNumber evidence="2">1.5.1.49</ecNumber>
    </submittedName>
</protein>
<keyword evidence="2" id="KW-0560">Oxidoreductase</keyword>
<dbReference type="RefSeq" id="WP_286213339.1">
    <property type="nucleotide sequence ID" value="NZ_AP027452.1"/>
</dbReference>
<evidence type="ECO:0000256" key="1">
    <source>
        <dbReference type="ARBA" id="ARBA00008903"/>
    </source>
</evidence>
<organism evidence="2 3">
    <name type="scientific">Mycolicibacterium mageritense</name>
    <name type="common">Mycobacterium mageritense</name>
    <dbReference type="NCBI Taxonomy" id="53462"/>
    <lineage>
        <taxon>Bacteria</taxon>
        <taxon>Bacillati</taxon>
        <taxon>Actinomycetota</taxon>
        <taxon>Actinomycetes</taxon>
        <taxon>Mycobacteriales</taxon>
        <taxon>Mycobacteriaceae</taxon>
        <taxon>Mycolicibacterium</taxon>
    </lineage>
</organism>
<name>A0AAI8TKX7_MYCME</name>
<dbReference type="PANTHER" id="PTHR13812:SF19">
    <property type="entry name" value="KETIMINE REDUCTASE MU-CRYSTALLIN"/>
    <property type="match status" value="1"/>
</dbReference>
<dbReference type="Gene3D" id="3.40.50.720">
    <property type="entry name" value="NAD(P)-binding Rossmann-like Domain"/>
    <property type="match status" value="1"/>
</dbReference>
<dbReference type="PANTHER" id="PTHR13812">
    <property type="entry name" value="KETIMINE REDUCTASE MU-CRYSTALLIN"/>
    <property type="match status" value="1"/>
</dbReference>
<dbReference type="GO" id="GO:0019752">
    <property type="term" value="P:carboxylic acid metabolic process"/>
    <property type="evidence" value="ECO:0007669"/>
    <property type="project" value="UniProtKB-ARBA"/>
</dbReference>
<evidence type="ECO:0000313" key="2">
    <source>
        <dbReference type="EMBL" id="BDY26613.1"/>
    </source>
</evidence>
<dbReference type="Proteomes" id="UP001241092">
    <property type="component" value="Chromosome"/>
</dbReference>
<dbReference type="GO" id="GO:0005737">
    <property type="term" value="C:cytoplasm"/>
    <property type="evidence" value="ECO:0007669"/>
    <property type="project" value="TreeGrafter"/>
</dbReference>